<dbReference type="PANTHER" id="PTHR43133">
    <property type="entry name" value="RNA POLYMERASE ECF-TYPE SIGMA FACTO"/>
    <property type="match status" value="1"/>
</dbReference>
<dbReference type="Gene3D" id="1.10.10.10">
    <property type="entry name" value="Winged helix-like DNA-binding domain superfamily/Winged helix DNA-binding domain"/>
    <property type="match status" value="1"/>
</dbReference>
<dbReference type="Pfam" id="PF08281">
    <property type="entry name" value="Sigma70_r4_2"/>
    <property type="match status" value="1"/>
</dbReference>
<comment type="similarity">
    <text evidence="1">Belongs to the sigma-70 factor family. ECF subfamily.</text>
</comment>
<evidence type="ECO:0000256" key="4">
    <source>
        <dbReference type="ARBA" id="ARBA00023163"/>
    </source>
</evidence>
<keyword evidence="4" id="KW-0804">Transcription</keyword>
<dbReference type="InterPro" id="IPR007627">
    <property type="entry name" value="RNA_pol_sigma70_r2"/>
</dbReference>
<dbReference type="NCBIfam" id="TIGR02937">
    <property type="entry name" value="sigma70-ECF"/>
    <property type="match status" value="1"/>
</dbReference>
<dbReference type="EMBL" id="JBHTHM010001547">
    <property type="protein sequence ID" value="MFD0786748.1"/>
    <property type="molecule type" value="Genomic_DNA"/>
</dbReference>
<dbReference type="InterPro" id="IPR036388">
    <property type="entry name" value="WH-like_DNA-bd_sf"/>
</dbReference>
<organism evidence="7 8">
    <name type="scientific">Micromonospora azadirachtae</name>
    <dbReference type="NCBI Taxonomy" id="1970735"/>
    <lineage>
        <taxon>Bacteria</taxon>
        <taxon>Bacillati</taxon>
        <taxon>Actinomycetota</taxon>
        <taxon>Actinomycetes</taxon>
        <taxon>Micromonosporales</taxon>
        <taxon>Micromonosporaceae</taxon>
        <taxon>Micromonospora</taxon>
    </lineage>
</organism>
<evidence type="ECO:0000313" key="7">
    <source>
        <dbReference type="EMBL" id="MFD0786748.1"/>
    </source>
</evidence>
<evidence type="ECO:0000256" key="2">
    <source>
        <dbReference type="ARBA" id="ARBA00023015"/>
    </source>
</evidence>
<dbReference type="InterPro" id="IPR039425">
    <property type="entry name" value="RNA_pol_sigma-70-like"/>
</dbReference>
<dbReference type="InterPro" id="IPR014284">
    <property type="entry name" value="RNA_pol_sigma-70_dom"/>
</dbReference>
<name>A0ABW3A7U6_9ACTN</name>
<dbReference type="InterPro" id="IPR013325">
    <property type="entry name" value="RNA_pol_sigma_r2"/>
</dbReference>
<gene>
    <name evidence="7" type="ORF">ACFQZ8_22855</name>
</gene>
<reference evidence="8" key="1">
    <citation type="journal article" date="2019" name="Int. J. Syst. Evol. Microbiol.">
        <title>The Global Catalogue of Microorganisms (GCM) 10K type strain sequencing project: providing services to taxonomists for standard genome sequencing and annotation.</title>
        <authorList>
            <consortium name="The Broad Institute Genomics Platform"/>
            <consortium name="The Broad Institute Genome Sequencing Center for Infectious Disease"/>
            <person name="Wu L."/>
            <person name="Ma J."/>
        </authorList>
    </citation>
    <scope>NUCLEOTIDE SEQUENCE [LARGE SCALE GENOMIC DNA]</scope>
    <source>
        <strain evidence="8">JCM 32148</strain>
    </source>
</reference>
<dbReference type="Proteomes" id="UP001597053">
    <property type="component" value="Unassembled WGS sequence"/>
</dbReference>
<feature type="domain" description="RNA polymerase sigma-70 region 2" evidence="5">
    <location>
        <begin position="34"/>
        <end position="98"/>
    </location>
</feature>
<sequence length="204" mass="23026">MNRTSHGRVVDEAEDDATIIGKSALEPEQFAAIFDRHAPYIHRYLARRLGRAVADDLVAETFLVAFRKRQQYDPQRRDARPWLYGIATNLVGQQRRDELREYRLRRVLSVERDEASHADQVAADVTAQALHRLLAEALAELSPGDRDVLLLIAWEELTYEEVAAALAIPVGTVRSRLNRARKKVRNALGETNPSTAFEESPSNG</sequence>
<evidence type="ECO:0000259" key="6">
    <source>
        <dbReference type="Pfam" id="PF08281"/>
    </source>
</evidence>
<keyword evidence="3" id="KW-0731">Sigma factor</keyword>
<accession>A0ABW3A7U6</accession>
<keyword evidence="8" id="KW-1185">Reference proteome</keyword>
<keyword evidence="2" id="KW-0805">Transcription regulation</keyword>
<evidence type="ECO:0000259" key="5">
    <source>
        <dbReference type="Pfam" id="PF04542"/>
    </source>
</evidence>
<dbReference type="SUPFAM" id="SSF88659">
    <property type="entry name" value="Sigma3 and sigma4 domains of RNA polymerase sigma factors"/>
    <property type="match status" value="1"/>
</dbReference>
<dbReference type="InterPro" id="IPR013324">
    <property type="entry name" value="RNA_pol_sigma_r3/r4-like"/>
</dbReference>
<evidence type="ECO:0000313" key="8">
    <source>
        <dbReference type="Proteomes" id="UP001597053"/>
    </source>
</evidence>
<dbReference type="CDD" id="cd06171">
    <property type="entry name" value="Sigma70_r4"/>
    <property type="match status" value="1"/>
</dbReference>
<feature type="domain" description="RNA polymerase sigma factor 70 region 4 type 2" evidence="6">
    <location>
        <begin position="132"/>
        <end position="183"/>
    </location>
</feature>
<dbReference type="InterPro" id="IPR013249">
    <property type="entry name" value="RNA_pol_sigma70_r4_t2"/>
</dbReference>
<protein>
    <submittedName>
        <fullName evidence="7">RNA polymerase sigma factor</fullName>
    </submittedName>
</protein>
<dbReference type="Gene3D" id="1.10.1740.10">
    <property type="match status" value="1"/>
</dbReference>
<dbReference type="Pfam" id="PF04542">
    <property type="entry name" value="Sigma70_r2"/>
    <property type="match status" value="1"/>
</dbReference>
<dbReference type="SUPFAM" id="SSF88946">
    <property type="entry name" value="Sigma2 domain of RNA polymerase sigma factors"/>
    <property type="match status" value="1"/>
</dbReference>
<comment type="caution">
    <text evidence="7">The sequence shown here is derived from an EMBL/GenBank/DDBJ whole genome shotgun (WGS) entry which is preliminary data.</text>
</comment>
<evidence type="ECO:0000256" key="1">
    <source>
        <dbReference type="ARBA" id="ARBA00010641"/>
    </source>
</evidence>
<evidence type="ECO:0000256" key="3">
    <source>
        <dbReference type="ARBA" id="ARBA00023082"/>
    </source>
</evidence>
<proteinExistence type="inferred from homology"/>
<dbReference type="PANTHER" id="PTHR43133:SF25">
    <property type="entry name" value="RNA POLYMERASE SIGMA FACTOR RFAY-RELATED"/>
    <property type="match status" value="1"/>
</dbReference>